<evidence type="ECO:0000256" key="6">
    <source>
        <dbReference type="SAM" id="Phobius"/>
    </source>
</evidence>
<feature type="transmembrane region" description="Helical" evidence="6">
    <location>
        <begin position="52"/>
        <end position="74"/>
    </location>
</feature>
<evidence type="ECO:0000256" key="3">
    <source>
        <dbReference type="ARBA" id="ARBA00020268"/>
    </source>
</evidence>
<name>A0A6I2R9R7_FLAPL</name>
<feature type="transmembrane region" description="Helical" evidence="6">
    <location>
        <begin position="367"/>
        <end position="387"/>
    </location>
</feature>
<accession>A0A6I2R9R7</accession>
<feature type="transmembrane region" description="Helical" evidence="6">
    <location>
        <begin position="339"/>
        <end position="360"/>
    </location>
</feature>
<evidence type="ECO:0000256" key="2">
    <source>
        <dbReference type="ARBA" id="ARBA00010199"/>
    </source>
</evidence>
<keyword evidence="6" id="KW-0472">Membrane</keyword>
<dbReference type="GO" id="GO:0005886">
    <property type="term" value="C:plasma membrane"/>
    <property type="evidence" value="ECO:0007669"/>
    <property type="project" value="TreeGrafter"/>
</dbReference>
<dbReference type="PANTHER" id="PTHR43298">
    <property type="entry name" value="MULTIDRUG RESISTANCE PROTEIN NORM-RELATED"/>
    <property type="match status" value="1"/>
</dbReference>
<dbReference type="InterPro" id="IPR002528">
    <property type="entry name" value="MATE_fam"/>
</dbReference>
<dbReference type="GO" id="GO:0015297">
    <property type="term" value="F:antiporter activity"/>
    <property type="evidence" value="ECO:0007669"/>
    <property type="project" value="InterPro"/>
</dbReference>
<dbReference type="InterPro" id="IPR050222">
    <property type="entry name" value="MATE_MdtK"/>
</dbReference>
<dbReference type="AlphaFoldDB" id="A0A6I2R9R7"/>
<dbReference type="RefSeq" id="WP_108981703.1">
    <property type="nucleotide sequence ID" value="NZ_JAQLWY010000015.1"/>
</dbReference>
<proteinExistence type="inferred from homology"/>
<organism evidence="7 8">
    <name type="scientific">Flavonifractor plautii</name>
    <name type="common">Fusobacterium plautii</name>
    <dbReference type="NCBI Taxonomy" id="292800"/>
    <lineage>
        <taxon>Bacteria</taxon>
        <taxon>Bacillati</taxon>
        <taxon>Bacillota</taxon>
        <taxon>Clostridia</taxon>
        <taxon>Eubacteriales</taxon>
        <taxon>Oscillospiraceae</taxon>
        <taxon>Flavonifractor</taxon>
    </lineage>
</organism>
<evidence type="ECO:0000256" key="5">
    <source>
        <dbReference type="ARBA" id="ARBA00031636"/>
    </source>
</evidence>
<comment type="caution">
    <text evidence="7">The sequence shown here is derived from an EMBL/GenBank/DDBJ whole genome shotgun (WGS) entry which is preliminary data.</text>
</comment>
<feature type="transmembrane region" description="Helical" evidence="6">
    <location>
        <begin position="187"/>
        <end position="208"/>
    </location>
</feature>
<dbReference type="Proteomes" id="UP000434475">
    <property type="component" value="Unassembled WGS sequence"/>
</dbReference>
<evidence type="ECO:0000313" key="8">
    <source>
        <dbReference type="Proteomes" id="UP000434475"/>
    </source>
</evidence>
<feature type="transmembrane region" description="Helical" evidence="6">
    <location>
        <begin position="12"/>
        <end position="32"/>
    </location>
</feature>
<comment type="function">
    <text evidence="1">Multidrug efflux pump.</text>
</comment>
<feature type="transmembrane region" description="Helical" evidence="6">
    <location>
        <begin position="125"/>
        <end position="147"/>
    </location>
</feature>
<keyword evidence="6" id="KW-1133">Transmembrane helix</keyword>
<gene>
    <name evidence="7" type="ORF">GKE97_13240</name>
</gene>
<evidence type="ECO:0000256" key="1">
    <source>
        <dbReference type="ARBA" id="ARBA00003408"/>
    </source>
</evidence>
<dbReference type="GO" id="GO:0042910">
    <property type="term" value="F:xenobiotic transmembrane transporter activity"/>
    <property type="evidence" value="ECO:0007669"/>
    <property type="project" value="InterPro"/>
</dbReference>
<reference evidence="7 8" key="1">
    <citation type="journal article" date="2019" name="Nat. Med.">
        <title>A library of human gut bacterial isolates paired with longitudinal multiomics data enables mechanistic microbiome research.</title>
        <authorList>
            <person name="Poyet M."/>
            <person name="Groussin M."/>
            <person name="Gibbons S.M."/>
            <person name="Avila-Pacheco J."/>
            <person name="Jiang X."/>
            <person name="Kearney S.M."/>
            <person name="Perrotta A.R."/>
            <person name="Berdy B."/>
            <person name="Zhao S."/>
            <person name="Lieberman T.D."/>
            <person name="Swanson P.K."/>
            <person name="Smith M."/>
            <person name="Roesemann S."/>
            <person name="Alexander J.E."/>
            <person name="Rich S.A."/>
            <person name="Livny J."/>
            <person name="Vlamakis H."/>
            <person name="Clish C."/>
            <person name="Bullock K."/>
            <person name="Deik A."/>
            <person name="Scott J."/>
            <person name="Pierce K.A."/>
            <person name="Xavier R.J."/>
            <person name="Alm E.J."/>
        </authorList>
    </citation>
    <scope>NUCLEOTIDE SEQUENCE [LARGE SCALE GENOMIC DNA]</scope>
    <source>
        <strain evidence="7 8">BIOML-A2</strain>
    </source>
</reference>
<keyword evidence="6" id="KW-0812">Transmembrane</keyword>
<feature type="transmembrane region" description="Helical" evidence="6">
    <location>
        <begin position="399"/>
        <end position="421"/>
    </location>
</feature>
<dbReference type="PANTHER" id="PTHR43298:SF2">
    <property type="entry name" value="FMN_FAD EXPORTER YEEO-RELATED"/>
    <property type="match status" value="1"/>
</dbReference>
<evidence type="ECO:0000313" key="7">
    <source>
        <dbReference type="EMBL" id="MSB20477.1"/>
    </source>
</evidence>
<dbReference type="EMBL" id="WKPR01000013">
    <property type="protein sequence ID" value="MSB20477.1"/>
    <property type="molecule type" value="Genomic_DNA"/>
</dbReference>
<keyword evidence="4" id="KW-0813">Transport</keyword>
<dbReference type="Pfam" id="PF01554">
    <property type="entry name" value="MatE"/>
    <property type="match status" value="1"/>
</dbReference>
<feature type="transmembrane region" description="Helical" evidence="6">
    <location>
        <begin position="301"/>
        <end position="319"/>
    </location>
</feature>
<comment type="similarity">
    <text evidence="2">Belongs to the multi antimicrobial extrusion (MATE) (TC 2.A.66.1) family.</text>
</comment>
<dbReference type="NCBIfam" id="NF045539">
    <property type="entry name" value="MATE_efflux1"/>
    <property type="match status" value="1"/>
</dbReference>
<evidence type="ECO:0000256" key="4">
    <source>
        <dbReference type="ARBA" id="ARBA00022448"/>
    </source>
</evidence>
<feature type="transmembrane region" description="Helical" evidence="6">
    <location>
        <begin position="154"/>
        <end position="175"/>
    </location>
</feature>
<protein>
    <recommendedName>
        <fullName evidence="3">Probable multidrug resistance protein NorM</fullName>
    </recommendedName>
    <alternativeName>
        <fullName evidence="5">Multidrug-efflux transporter</fullName>
    </alternativeName>
</protein>
<sequence length="431" mass="47710">MGKAKINYRLYASLLVMGLCPAIYQAVRIFFLGQMPDPGAYSIAGQLSWVQLLYEIVQETVLLPLYFFLGQVVSDNVSFGNRVRSGLWLTAGIWTALAVAVSAFARPLLGWMAAAPDIIEASATYIRIESFANIFATLFSFALVALVTLGREKWLYAITGARLVLSILLDCLFFSNLPFSLRLGVNGIGWSNLAANGILFVVALALLAREGVPLGGKLSFGWAREFFQVSSLSGLESFVRNFAYMAMVVRMVNVVQEQGLYWTANNFIWGWLLLPVTQLGELVKRDVATNAGRLRQKVRNYAVMTAGICCVWVVSIPLWKPFMSGILGYADTDRLVQLVLLLLGFYVVFAFQNIIHAVFFGLGKTNYLLVQSVVTNAVYYGGAFLLYRADIWVPTLNGIALLFGWGMVFGAGVTAVLYWWLLRSRRQLAAA</sequence>
<feature type="transmembrane region" description="Helical" evidence="6">
    <location>
        <begin position="86"/>
        <end position="105"/>
    </location>
</feature>